<reference evidence="1 2" key="1">
    <citation type="journal article" date="2013" name="BMC Genomics">
        <title>Comparative genomics of parasitic silkworm microsporidia reveal an association between genome expansion and host adaptation.</title>
        <authorList>
            <person name="Pan G."/>
            <person name="Xu J."/>
            <person name="Li T."/>
            <person name="Xia Q."/>
            <person name="Liu S.L."/>
            <person name="Zhang G."/>
            <person name="Li S."/>
            <person name="Li C."/>
            <person name="Liu H."/>
            <person name="Yang L."/>
            <person name="Liu T."/>
            <person name="Zhang X."/>
            <person name="Wu Z."/>
            <person name="Fan W."/>
            <person name="Dang X."/>
            <person name="Xiang H."/>
            <person name="Tao M."/>
            <person name="Li Y."/>
            <person name="Hu J."/>
            <person name="Li Z."/>
            <person name="Lin L."/>
            <person name="Luo J."/>
            <person name="Geng L."/>
            <person name="Wang L."/>
            <person name="Long M."/>
            <person name="Wan Y."/>
            <person name="He N."/>
            <person name="Zhang Z."/>
            <person name="Lu C."/>
            <person name="Keeling P.J."/>
            <person name="Wang J."/>
            <person name="Xiang Z."/>
            <person name="Zhou Z."/>
        </authorList>
    </citation>
    <scope>NUCLEOTIDE SEQUENCE [LARGE SCALE GENOMIC DNA]</scope>
    <source>
        <strain evidence="2">CQ1 / CVCC 102059</strain>
    </source>
</reference>
<dbReference type="AlphaFoldDB" id="R0KPS0"/>
<proteinExistence type="predicted"/>
<accession>R0KPS0</accession>
<evidence type="ECO:0000313" key="2">
    <source>
        <dbReference type="Proteomes" id="UP000016927"/>
    </source>
</evidence>
<dbReference type="HOGENOM" id="CLU_1704749_0_0_1"/>
<dbReference type="VEuPathDB" id="MicrosporidiaDB:NBO_377g0001"/>
<dbReference type="Proteomes" id="UP000016927">
    <property type="component" value="Unassembled WGS sequence"/>
</dbReference>
<sequence>MLKAFCLIFWNFMRREVIQGWIWRLSEFLRTGVKEENEGGNEGVIKDYGQGNEEDLKDYYKEDILDHKVHVKEDNLDHNLFEQGNIAYFPESHQNAIYSKYASKLIKIYESSKEIDFRLLNSALVFSLQMENLDLFESIVKIFMRINERRDFVG</sequence>
<keyword evidence="2" id="KW-1185">Reference proteome</keyword>
<name>R0KPS0_NOSB1</name>
<gene>
    <name evidence="1" type="ORF">NBO_377g0001</name>
</gene>
<organism evidence="1 2">
    <name type="scientific">Nosema bombycis (strain CQ1 / CVCC 102059)</name>
    <name type="common">Microsporidian parasite</name>
    <name type="synonym">Pebrine of silkworm</name>
    <dbReference type="NCBI Taxonomy" id="578461"/>
    <lineage>
        <taxon>Eukaryota</taxon>
        <taxon>Fungi</taxon>
        <taxon>Fungi incertae sedis</taxon>
        <taxon>Microsporidia</taxon>
        <taxon>Nosematidae</taxon>
        <taxon>Nosema</taxon>
    </lineage>
</organism>
<dbReference type="EMBL" id="KB909285">
    <property type="protein sequence ID" value="EOB12706.1"/>
    <property type="molecule type" value="Genomic_DNA"/>
</dbReference>
<protein>
    <submittedName>
        <fullName evidence="1">Uncharacterized protein</fullName>
    </submittedName>
</protein>
<evidence type="ECO:0000313" key="1">
    <source>
        <dbReference type="EMBL" id="EOB12706.1"/>
    </source>
</evidence>